<feature type="region of interest" description="Disordered" evidence="1">
    <location>
        <begin position="17"/>
        <end position="50"/>
    </location>
</feature>
<evidence type="ECO:0000313" key="2">
    <source>
        <dbReference type="EMBL" id="JAH01440.1"/>
    </source>
</evidence>
<reference evidence="2" key="1">
    <citation type="submission" date="2014-11" db="EMBL/GenBank/DDBJ databases">
        <authorList>
            <person name="Amaro Gonzalez C."/>
        </authorList>
    </citation>
    <scope>NUCLEOTIDE SEQUENCE</scope>
</reference>
<accession>A0A0E9PBN2</accession>
<feature type="compositionally biased region" description="Basic and acidic residues" evidence="1">
    <location>
        <begin position="36"/>
        <end position="50"/>
    </location>
</feature>
<dbReference type="EMBL" id="GBXM01107137">
    <property type="protein sequence ID" value="JAH01440.1"/>
    <property type="molecule type" value="Transcribed_RNA"/>
</dbReference>
<sequence length="50" mass="5654">MSVKSWAINMQRGRHSSACSCSGEIKQEMNTSGQRKMGEEMERKKMGFAL</sequence>
<dbReference type="AlphaFoldDB" id="A0A0E9PBN2"/>
<reference evidence="2" key="2">
    <citation type="journal article" date="2015" name="Fish Shellfish Immunol.">
        <title>Early steps in the European eel (Anguilla anguilla)-Vibrio vulnificus interaction in the gills: Role of the RtxA13 toxin.</title>
        <authorList>
            <person name="Callol A."/>
            <person name="Pajuelo D."/>
            <person name="Ebbesson L."/>
            <person name="Teles M."/>
            <person name="MacKenzie S."/>
            <person name="Amaro C."/>
        </authorList>
    </citation>
    <scope>NUCLEOTIDE SEQUENCE</scope>
</reference>
<protein>
    <submittedName>
        <fullName evidence="2">Uncharacterized protein</fullName>
    </submittedName>
</protein>
<name>A0A0E9PBN2_ANGAN</name>
<evidence type="ECO:0000256" key="1">
    <source>
        <dbReference type="SAM" id="MobiDB-lite"/>
    </source>
</evidence>
<organism evidence="2">
    <name type="scientific">Anguilla anguilla</name>
    <name type="common">European freshwater eel</name>
    <name type="synonym">Muraena anguilla</name>
    <dbReference type="NCBI Taxonomy" id="7936"/>
    <lineage>
        <taxon>Eukaryota</taxon>
        <taxon>Metazoa</taxon>
        <taxon>Chordata</taxon>
        <taxon>Craniata</taxon>
        <taxon>Vertebrata</taxon>
        <taxon>Euteleostomi</taxon>
        <taxon>Actinopterygii</taxon>
        <taxon>Neopterygii</taxon>
        <taxon>Teleostei</taxon>
        <taxon>Anguilliformes</taxon>
        <taxon>Anguillidae</taxon>
        <taxon>Anguilla</taxon>
    </lineage>
</organism>
<proteinExistence type="predicted"/>